<keyword evidence="2" id="KW-0813">Transport</keyword>
<dbReference type="SUPFAM" id="SSF103473">
    <property type="entry name" value="MFS general substrate transporter"/>
    <property type="match status" value="1"/>
</dbReference>
<evidence type="ECO:0000313" key="9">
    <source>
        <dbReference type="EMBL" id="AWI52158.1"/>
    </source>
</evidence>
<evidence type="ECO:0000313" key="10">
    <source>
        <dbReference type="Proteomes" id="UP000244892"/>
    </source>
</evidence>
<dbReference type="PROSITE" id="PS50850">
    <property type="entry name" value="MFS"/>
    <property type="match status" value="1"/>
</dbReference>
<feature type="transmembrane region" description="Helical" evidence="7">
    <location>
        <begin position="139"/>
        <end position="161"/>
    </location>
</feature>
<evidence type="ECO:0000259" key="8">
    <source>
        <dbReference type="PROSITE" id="PS50850"/>
    </source>
</evidence>
<dbReference type="InterPro" id="IPR036259">
    <property type="entry name" value="MFS_trans_sf"/>
</dbReference>
<feature type="domain" description="Major facilitator superfamily (MFS) profile" evidence="8">
    <location>
        <begin position="15"/>
        <end position="462"/>
    </location>
</feature>
<feature type="transmembrane region" description="Helical" evidence="7">
    <location>
        <begin position="262"/>
        <end position="283"/>
    </location>
</feature>
<keyword evidence="6 7" id="KW-0472">Membrane</keyword>
<evidence type="ECO:0000256" key="5">
    <source>
        <dbReference type="ARBA" id="ARBA00022989"/>
    </source>
</evidence>
<sequence>MWFRPSPLPRDTRLVALIVASAFFMQTLDSAILTTSLPQMAQTFGVRPVEMSAAITVYLLCNAALIPVAAWLAERFGARVVLGGAIALFTLASVGCALAPGVGSFLVARAVQGGAGALMMPVGRMVVLRQAEKRHLLEATALITWPGLIGPVIGPVLGGAITAWLDWRWNFWINLPIGLVGVWLVRRHIPDVRAREPGAFDHRGALLTGAALVCVMLGLEVASQQQLPWAWTLALIAVGLAIGAVALRHLQRHPRPLLNLAVFRVPTFALCSLSAGTCSRVAIAATPFLLPLLFQVGFGWSAAASGSLVMAYFAGNLAMKSVTTPVLRRFGFRPVLVANGVALGASVMACSLLGPDTPLWLLLPLLVLAGLTRSMQFTSLNTLSFADLEDRLRGTAATISSMLHPINAMLGTALAAGLLNLAMAASDRTTLALADFRWAFLLCGGLGVAGGLAYLRLHPQAGHEVSGRGAPA</sequence>
<accession>A0A2U8FMM7</accession>
<feature type="transmembrane region" description="Helical" evidence="7">
    <location>
        <begin position="106"/>
        <end position="127"/>
    </location>
</feature>
<protein>
    <submittedName>
        <fullName evidence="9">MFS transporter</fullName>
    </submittedName>
</protein>
<evidence type="ECO:0000256" key="6">
    <source>
        <dbReference type="ARBA" id="ARBA00023136"/>
    </source>
</evidence>
<dbReference type="GO" id="GO:0022857">
    <property type="term" value="F:transmembrane transporter activity"/>
    <property type="evidence" value="ECO:0007669"/>
    <property type="project" value="InterPro"/>
</dbReference>
<feature type="transmembrane region" description="Helical" evidence="7">
    <location>
        <begin position="80"/>
        <end position="100"/>
    </location>
</feature>
<feature type="transmembrane region" description="Helical" evidence="7">
    <location>
        <begin position="167"/>
        <end position="185"/>
    </location>
</feature>
<dbReference type="PANTHER" id="PTHR42718:SF46">
    <property type="entry name" value="BLR6921 PROTEIN"/>
    <property type="match status" value="1"/>
</dbReference>
<feature type="transmembrane region" description="Helical" evidence="7">
    <location>
        <begin position="335"/>
        <end position="354"/>
    </location>
</feature>
<name>A0A2U8FMM7_9BURK</name>
<dbReference type="Gene3D" id="1.20.1250.20">
    <property type="entry name" value="MFS general substrate transporter like domains"/>
    <property type="match status" value="1"/>
</dbReference>
<dbReference type="EMBL" id="CP029210">
    <property type="protein sequence ID" value="AWI52158.1"/>
    <property type="molecule type" value="Genomic_DNA"/>
</dbReference>
<evidence type="ECO:0000256" key="3">
    <source>
        <dbReference type="ARBA" id="ARBA00022475"/>
    </source>
</evidence>
<feature type="transmembrane region" description="Helical" evidence="7">
    <location>
        <begin position="438"/>
        <end position="457"/>
    </location>
</feature>
<dbReference type="PANTHER" id="PTHR42718">
    <property type="entry name" value="MAJOR FACILITATOR SUPERFAMILY MULTIDRUG TRANSPORTER MFSC"/>
    <property type="match status" value="1"/>
</dbReference>
<feature type="transmembrane region" description="Helical" evidence="7">
    <location>
        <begin position="289"/>
        <end position="314"/>
    </location>
</feature>
<dbReference type="KEGG" id="aon:DEH84_00865"/>
<dbReference type="RefSeq" id="WP_109033882.1">
    <property type="nucleotide sequence ID" value="NZ_CP029210.1"/>
</dbReference>
<dbReference type="Pfam" id="PF07690">
    <property type="entry name" value="MFS_1"/>
    <property type="match status" value="2"/>
</dbReference>
<keyword evidence="5 7" id="KW-1133">Transmembrane helix</keyword>
<keyword evidence="4 7" id="KW-0812">Transmembrane</keyword>
<evidence type="ECO:0000256" key="7">
    <source>
        <dbReference type="SAM" id="Phobius"/>
    </source>
</evidence>
<keyword evidence="10" id="KW-1185">Reference proteome</keyword>
<dbReference type="OrthoDB" id="9807274at2"/>
<reference evidence="9 10" key="1">
    <citation type="submission" date="2018-05" db="EMBL/GenBank/DDBJ databases">
        <title>complete genome sequence of Aquabacterium olei NBRC 110486.</title>
        <authorList>
            <person name="Tang B."/>
            <person name="Chang J."/>
            <person name="Zhang L."/>
            <person name="Yang H."/>
        </authorList>
    </citation>
    <scope>NUCLEOTIDE SEQUENCE [LARGE SCALE GENOMIC DNA]</scope>
    <source>
        <strain evidence="9 10">NBRC 110486</strain>
    </source>
</reference>
<evidence type="ECO:0000256" key="2">
    <source>
        <dbReference type="ARBA" id="ARBA00022448"/>
    </source>
</evidence>
<dbReference type="GO" id="GO:0005886">
    <property type="term" value="C:plasma membrane"/>
    <property type="evidence" value="ECO:0007669"/>
    <property type="project" value="UniProtKB-SubCell"/>
</dbReference>
<organism evidence="9 10">
    <name type="scientific">Aquabacterium olei</name>
    <dbReference type="NCBI Taxonomy" id="1296669"/>
    <lineage>
        <taxon>Bacteria</taxon>
        <taxon>Pseudomonadati</taxon>
        <taxon>Pseudomonadota</taxon>
        <taxon>Betaproteobacteria</taxon>
        <taxon>Burkholderiales</taxon>
        <taxon>Aquabacterium</taxon>
    </lineage>
</organism>
<proteinExistence type="predicted"/>
<dbReference type="InterPro" id="IPR011701">
    <property type="entry name" value="MFS"/>
</dbReference>
<gene>
    <name evidence="9" type="ORF">DEH84_00865</name>
</gene>
<keyword evidence="3" id="KW-1003">Cell membrane</keyword>
<dbReference type="PRINTS" id="PR01036">
    <property type="entry name" value="TCRTETB"/>
</dbReference>
<dbReference type="AlphaFoldDB" id="A0A2U8FMM7"/>
<feature type="transmembrane region" description="Helical" evidence="7">
    <location>
        <begin position="406"/>
        <end position="426"/>
    </location>
</feature>
<feature type="transmembrane region" description="Helical" evidence="7">
    <location>
        <begin position="205"/>
        <end position="223"/>
    </location>
</feature>
<dbReference type="InterPro" id="IPR020846">
    <property type="entry name" value="MFS_dom"/>
</dbReference>
<evidence type="ECO:0000256" key="4">
    <source>
        <dbReference type="ARBA" id="ARBA00022692"/>
    </source>
</evidence>
<dbReference type="Proteomes" id="UP000244892">
    <property type="component" value="Chromosome"/>
</dbReference>
<feature type="transmembrane region" description="Helical" evidence="7">
    <location>
        <begin position="229"/>
        <end position="250"/>
    </location>
</feature>
<evidence type="ECO:0000256" key="1">
    <source>
        <dbReference type="ARBA" id="ARBA00004651"/>
    </source>
</evidence>
<dbReference type="Gene3D" id="1.20.1720.10">
    <property type="entry name" value="Multidrug resistance protein D"/>
    <property type="match status" value="1"/>
</dbReference>
<comment type="subcellular location">
    <subcellularLocation>
        <location evidence="1">Cell membrane</location>
        <topology evidence="1">Multi-pass membrane protein</topology>
    </subcellularLocation>
</comment>
<feature type="transmembrane region" description="Helical" evidence="7">
    <location>
        <begin position="54"/>
        <end position="73"/>
    </location>
</feature>